<comment type="caution">
    <text evidence="2">The sequence shown here is derived from an EMBL/GenBank/DDBJ whole genome shotgun (WGS) entry which is preliminary data.</text>
</comment>
<dbReference type="Proteomes" id="UP001304895">
    <property type="component" value="Unassembled WGS sequence"/>
</dbReference>
<feature type="compositionally biased region" description="Basic and acidic residues" evidence="1">
    <location>
        <begin position="35"/>
        <end position="46"/>
    </location>
</feature>
<feature type="compositionally biased region" description="Pro residues" evidence="1">
    <location>
        <begin position="477"/>
        <end position="508"/>
    </location>
</feature>
<feature type="compositionally biased region" description="Low complexity" evidence="1">
    <location>
        <begin position="118"/>
        <end position="132"/>
    </location>
</feature>
<organism evidence="2 3">
    <name type="scientific">Trichocladium antarcticum</name>
    <dbReference type="NCBI Taxonomy" id="1450529"/>
    <lineage>
        <taxon>Eukaryota</taxon>
        <taxon>Fungi</taxon>
        <taxon>Dikarya</taxon>
        <taxon>Ascomycota</taxon>
        <taxon>Pezizomycotina</taxon>
        <taxon>Sordariomycetes</taxon>
        <taxon>Sordariomycetidae</taxon>
        <taxon>Sordariales</taxon>
        <taxon>Chaetomiaceae</taxon>
        <taxon>Trichocladium</taxon>
    </lineage>
</organism>
<evidence type="ECO:0000313" key="3">
    <source>
        <dbReference type="Proteomes" id="UP001304895"/>
    </source>
</evidence>
<keyword evidence="3" id="KW-1185">Reference proteome</keyword>
<feature type="compositionally biased region" description="Basic and acidic residues" evidence="1">
    <location>
        <begin position="84"/>
        <end position="96"/>
    </location>
</feature>
<reference evidence="2" key="2">
    <citation type="submission" date="2023-05" db="EMBL/GenBank/DDBJ databases">
        <authorList>
            <consortium name="Lawrence Berkeley National Laboratory"/>
            <person name="Steindorff A."/>
            <person name="Hensen N."/>
            <person name="Bonometti L."/>
            <person name="Westerberg I."/>
            <person name="Brannstrom I.O."/>
            <person name="Guillou S."/>
            <person name="Cros-Aarteil S."/>
            <person name="Calhoun S."/>
            <person name="Haridas S."/>
            <person name="Kuo A."/>
            <person name="Mondo S."/>
            <person name="Pangilinan J."/>
            <person name="Riley R."/>
            <person name="Labutti K."/>
            <person name="Andreopoulos B."/>
            <person name="Lipzen A."/>
            <person name="Chen C."/>
            <person name="Yanf M."/>
            <person name="Daum C."/>
            <person name="Ng V."/>
            <person name="Clum A."/>
            <person name="Ohm R."/>
            <person name="Martin F."/>
            <person name="Silar P."/>
            <person name="Natvig D."/>
            <person name="Lalanne C."/>
            <person name="Gautier V."/>
            <person name="Ament-Velasquez S.L."/>
            <person name="Kruys A."/>
            <person name="Hutchinson M.I."/>
            <person name="Powell A.J."/>
            <person name="Barry K."/>
            <person name="Miller A.N."/>
            <person name="Grigoriev I.V."/>
            <person name="Debuchy R."/>
            <person name="Gladieux P."/>
            <person name="Thoren M.H."/>
            <person name="Johannesson H."/>
        </authorList>
    </citation>
    <scope>NUCLEOTIDE SEQUENCE</scope>
    <source>
        <strain evidence="2">CBS 123565</strain>
    </source>
</reference>
<dbReference type="AlphaFoldDB" id="A0AAN6URA3"/>
<feature type="compositionally biased region" description="Polar residues" evidence="1">
    <location>
        <begin position="540"/>
        <end position="550"/>
    </location>
</feature>
<feature type="compositionally biased region" description="Pro residues" evidence="1">
    <location>
        <begin position="520"/>
        <end position="538"/>
    </location>
</feature>
<protein>
    <recommendedName>
        <fullName evidence="4">BZIP domain-containing protein</fullName>
    </recommendedName>
</protein>
<evidence type="ECO:0000256" key="1">
    <source>
        <dbReference type="SAM" id="MobiDB-lite"/>
    </source>
</evidence>
<feature type="region of interest" description="Disordered" evidence="1">
    <location>
        <begin position="385"/>
        <end position="567"/>
    </location>
</feature>
<accession>A0AAN6URA3</accession>
<feature type="compositionally biased region" description="Low complexity" evidence="1">
    <location>
        <begin position="234"/>
        <end position="251"/>
    </location>
</feature>
<feature type="region of interest" description="Disordered" evidence="1">
    <location>
        <begin position="222"/>
        <end position="272"/>
    </location>
</feature>
<name>A0AAN6URA3_9PEZI</name>
<evidence type="ECO:0008006" key="4">
    <source>
        <dbReference type="Google" id="ProtNLM"/>
    </source>
</evidence>
<feature type="region of interest" description="Disordered" evidence="1">
    <location>
        <begin position="292"/>
        <end position="336"/>
    </location>
</feature>
<feature type="region of interest" description="Disordered" evidence="1">
    <location>
        <begin position="1"/>
        <end position="162"/>
    </location>
</feature>
<proteinExistence type="predicted"/>
<dbReference type="CDD" id="cd14705">
    <property type="entry name" value="bZIP_Zip1"/>
    <property type="match status" value="1"/>
</dbReference>
<dbReference type="EMBL" id="MU853402">
    <property type="protein sequence ID" value="KAK4137410.1"/>
    <property type="molecule type" value="Genomic_DNA"/>
</dbReference>
<reference evidence="2" key="1">
    <citation type="journal article" date="2023" name="Mol. Phylogenet. Evol.">
        <title>Genome-scale phylogeny and comparative genomics of the fungal order Sordariales.</title>
        <authorList>
            <person name="Hensen N."/>
            <person name="Bonometti L."/>
            <person name="Westerberg I."/>
            <person name="Brannstrom I.O."/>
            <person name="Guillou S."/>
            <person name="Cros-Aarteil S."/>
            <person name="Calhoun S."/>
            <person name="Haridas S."/>
            <person name="Kuo A."/>
            <person name="Mondo S."/>
            <person name="Pangilinan J."/>
            <person name="Riley R."/>
            <person name="LaButti K."/>
            <person name="Andreopoulos B."/>
            <person name="Lipzen A."/>
            <person name="Chen C."/>
            <person name="Yan M."/>
            <person name="Daum C."/>
            <person name="Ng V."/>
            <person name="Clum A."/>
            <person name="Steindorff A."/>
            <person name="Ohm R.A."/>
            <person name="Martin F."/>
            <person name="Silar P."/>
            <person name="Natvig D.O."/>
            <person name="Lalanne C."/>
            <person name="Gautier V."/>
            <person name="Ament-Velasquez S.L."/>
            <person name="Kruys A."/>
            <person name="Hutchinson M.I."/>
            <person name="Powell A.J."/>
            <person name="Barry K."/>
            <person name="Miller A.N."/>
            <person name="Grigoriev I.V."/>
            <person name="Debuchy R."/>
            <person name="Gladieux P."/>
            <person name="Hiltunen Thoren M."/>
            <person name="Johannesson H."/>
        </authorList>
    </citation>
    <scope>NUCLEOTIDE SEQUENCE</scope>
    <source>
        <strain evidence="2">CBS 123565</strain>
    </source>
</reference>
<evidence type="ECO:0000313" key="2">
    <source>
        <dbReference type="EMBL" id="KAK4137410.1"/>
    </source>
</evidence>
<feature type="compositionally biased region" description="Polar residues" evidence="1">
    <location>
        <begin position="463"/>
        <end position="476"/>
    </location>
</feature>
<gene>
    <name evidence="2" type="ORF">BT67DRAFT_108598</name>
</gene>
<sequence>MSQEGSTPRRASRHSSPPPARETDRASSSLQRGRTHQDDSRARPPHELGSAAVTEGDGRGQQPGSMTADLPGMPISDHLRLHRHLFEESRCHREQSLARQRPPAAGGNPQPVMGTDRTPAAATPQPTNTSPAGQPMPADRATPPDPHPYPLAARRILTPKSPISTSLSRAALRTVDVRHLTTSLPGLPPMGDAISAYDIQILGSGSSSLGASAQFYSSAPGHGTIAPSPTRPTSGLSRSLSHPSLSHSLPSVDHREPLQSGGVKRKHSARPDIPEPLLEASFVANRAFNTRAPVGDGSWGPGNLAPLPAGTARNAQASSRFRLRKKDREKEQQETLQRLEPQVRELEKRNEECARRCQELEADRDFYRNERNRLRDIVSRTPSIKEWVDRGPPSPSSRSGGSFASGGNALHLPPQPQPQVHAQPQPHPTQYPPQLAHPHPRSISVADQSLLGPPARRRRTDSDPQLPSSSYNLTTPTPLPPIVRPSPPTFSIPPSPHITPPPGLPRLPPLRFDQPRAPSTTPPPVHSGPLPPSIPPPSTGQYPTFRTYSYESGWATDSRGQPGGGPR</sequence>
<feature type="compositionally biased region" description="Low complexity" evidence="1">
    <location>
        <begin position="396"/>
        <end position="407"/>
    </location>
</feature>